<evidence type="ECO:0000256" key="2">
    <source>
        <dbReference type="ARBA" id="ARBA00022729"/>
    </source>
</evidence>
<dbReference type="PROSITE" id="PS51257">
    <property type="entry name" value="PROKAR_LIPOPROTEIN"/>
    <property type="match status" value="1"/>
</dbReference>
<evidence type="ECO:0000313" key="5">
    <source>
        <dbReference type="EMBL" id="QMT01255.1"/>
    </source>
</evidence>
<name>A0A7D7LV35_9ACTN</name>
<proteinExistence type="inferred from homology"/>
<protein>
    <submittedName>
        <fullName evidence="5">ABC transporter substrate-binding protein</fullName>
    </submittedName>
</protein>
<comment type="similarity">
    <text evidence="1">Belongs to the leucine-binding protein family.</text>
</comment>
<dbReference type="InterPro" id="IPR051010">
    <property type="entry name" value="BCAA_transport"/>
</dbReference>
<evidence type="ECO:0000256" key="1">
    <source>
        <dbReference type="ARBA" id="ARBA00010062"/>
    </source>
</evidence>
<gene>
    <name evidence="5" type="ORF">H1R19_20825</name>
</gene>
<evidence type="ECO:0000256" key="3">
    <source>
        <dbReference type="SAM" id="SignalP"/>
    </source>
</evidence>
<feature type="signal peptide" evidence="3">
    <location>
        <begin position="1"/>
        <end position="30"/>
    </location>
</feature>
<dbReference type="Pfam" id="PF13458">
    <property type="entry name" value="Peripla_BP_6"/>
    <property type="match status" value="1"/>
</dbReference>
<dbReference type="AlphaFoldDB" id="A0A7D7LV35"/>
<dbReference type="PANTHER" id="PTHR30483">
    <property type="entry name" value="LEUCINE-SPECIFIC-BINDING PROTEIN"/>
    <property type="match status" value="1"/>
</dbReference>
<reference evidence="6" key="1">
    <citation type="submission" date="2020-07" db="EMBL/GenBank/DDBJ databases">
        <title>novel species isolated from the respiratory tract of Marmot.</title>
        <authorList>
            <person name="Zhang G."/>
        </authorList>
    </citation>
    <scope>NUCLEOTIDE SEQUENCE [LARGE SCALE GENOMIC DNA]</scope>
    <source>
        <strain evidence="6">686</strain>
    </source>
</reference>
<evidence type="ECO:0000313" key="6">
    <source>
        <dbReference type="Proteomes" id="UP000515663"/>
    </source>
</evidence>
<dbReference type="SUPFAM" id="SSF53822">
    <property type="entry name" value="Periplasmic binding protein-like I"/>
    <property type="match status" value="1"/>
</dbReference>
<dbReference type="InterPro" id="IPR028081">
    <property type="entry name" value="Leu-bd"/>
</dbReference>
<dbReference type="Proteomes" id="UP000515663">
    <property type="component" value="Chromosome"/>
</dbReference>
<feature type="chain" id="PRO_5039715886" evidence="3">
    <location>
        <begin position="31"/>
        <end position="424"/>
    </location>
</feature>
<dbReference type="Gene3D" id="3.40.50.2300">
    <property type="match status" value="2"/>
</dbReference>
<dbReference type="KEGG" id="gji:H1R19_20825"/>
<dbReference type="RefSeq" id="WP_188328207.1">
    <property type="nucleotide sequence ID" value="NZ_CP059491.1"/>
</dbReference>
<dbReference type="InterPro" id="IPR028082">
    <property type="entry name" value="Peripla_BP_I"/>
</dbReference>
<evidence type="ECO:0000259" key="4">
    <source>
        <dbReference type="Pfam" id="PF13458"/>
    </source>
</evidence>
<dbReference type="PANTHER" id="PTHR30483:SF38">
    <property type="entry name" value="BLR7848 PROTEIN"/>
    <property type="match status" value="1"/>
</dbReference>
<dbReference type="EMBL" id="CP059491">
    <property type="protein sequence ID" value="QMT01255.1"/>
    <property type="molecule type" value="Genomic_DNA"/>
</dbReference>
<feature type="domain" description="Leucine-binding protein" evidence="4">
    <location>
        <begin position="54"/>
        <end position="376"/>
    </location>
</feature>
<organism evidence="5 6">
    <name type="scientific">Gordonia jinghuaiqii</name>
    <dbReference type="NCBI Taxonomy" id="2758710"/>
    <lineage>
        <taxon>Bacteria</taxon>
        <taxon>Bacillati</taxon>
        <taxon>Actinomycetota</taxon>
        <taxon>Actinomycetes</taxon>
        <taxon>Mycobacteriales</taxon>
        <taxon>Gordoniaceae</taxon>
        <taxon>Gordonia</taxon>
    </lineage>
</organism>
<keyword evidence="6" id="KW-1185">Reference proteome</keyword>
<sequence>MRWSNSRRRAGRLAAVAVAAACIFSVVSCSSDDGGSSDGSAADASGSKASGEAIKVGLFNPSKGPATQAGVTTGKQAAVDYINNQIGGIGGRPIEIVDCGIDQTAPESTVSCANQFVEAGVIAAIDGFNAESASAVPILTSAGIPLVGQIPFNTSTGASSENRVYFGPPPAAFLVGFMQQLKATGKASLTLANADLPQAHQVFDGLMKPLGAQLGIEVKSVYYPPAGPNFTSLATTLAEGSPAAAGLMTAANDNICTKLAQSLRSVKYEGTMFMAACTDFIDTLGAQAVGAQTYSPIWQPPAIDSAPEPAKANLELAQKFVEEQGGTGGFYAYGTFATLADFAITVGNANLTDYTGASVLGALKAVTDYQSFLGPKLNCGKPTTPNCTTEMLLFDVIAEKKTEPATGGFITPLPAALQRIPGAY</sequence>
<keyword evidence="2 3" id="KW-0732">Signal</keyword>
<accession>A0A7D7LV35</accession>